<dbReference type="CDD" id="cd12639">
    <property type="entry name" value="RRM3_CELF3_4_5_6"/>
    <property type="match status" value="1"/>
</dbReference>
<dbReference type="Gene3D" id="3.30.70.330">
    <property type="match status" value="2"/>
</dbReference>
<feature type="region of interest" description="Disordered" evidence="4">
    <location>
        <begin position="1"/>
        <end position="24"/>
    </location>
</feature>
<name>A0A8F2ZCZ2_OWEFU</name>
<evidence type="ECO:0000256" key="4">
    <source>
        <dbReference type="SAM" id="MobiDB-lite"/>
    </source>
</evidence>
<dbReference type="InterPro" id="IPR000504">
    <property type="entry name" value="RRM_dom"/>
</dbReference>
<feature type="domain" description="RRM" evidence="5">
    <location>
        <begin position="26"/>
        <end position="106"/>
    </location>
</feature>
<protein>
    <submittedName>
        <fullName evidence="6">Putative CELF protein</fullName>
    </submittedName>
</protein>
<accession>A0A8F2ZCZ2</accession>
<dbReference type="GO" id="GO:0003723">
    <property type="term" value="F:RNA binding"/>
    <property type="evidence" value="ECO:0007669"/>
    <property type="project" value="UniProtKB-UniRule"/>
</dbReference>
<dbReference type="InterPro" id="IPR012677">
    <property type="entry name" value="Nucleotide-bd_a/b_plait_sf"/>
</dbReference>
<keyword evidence="1" id="KW-0677">Repeat</keyword>
<dbReference type="PANTHER" id="PTHR24012">
    <property type="entry name" value="RNA BINDING PROTEIN"/>
    <property type="match status" value="1"/>
</dbReference>
<proteinExistence type="evidence at transcript level"/>
<dbReference type="FunFam" id="3.30.70.330:FF:000007">
    <property type="entry name" value="CUGBP Elav-like family member 4 isoform 3"/>
    <property type="match status" value="1"/>
</dbReference>
<keyword evidence="2 3" id="KW-0694">RNA-binding</keyword>
<feature type="compositionally biased region" description="Low complexity" evidence="4">
    <location>
        <begin position="1"/>
        <end position="12"/>
    </location>
</feature>
<dbReference type="InterPro" id="IPR035979">
    <property type="entry name" value="RBD_domain_sf"/>
</dbReference>
<dbReference type="EMBL" id="MW495256">
    <property type="protein sequence ID" value="QWY04388.1"/>
    <property type="molecule type" value="mRNA"/>
</dbReference>
<dbReference type="AlphaFoldDB" id="A0A8F2ZCZ2"/>
<dbReference type="SMART" id="SM00360">
    <property type="entry name" value="RRM"/>
    <property type="match status" value="2"/>
</dbReference>
<evidence type="ECO:0000313" key="6">
    <source>
        <dbReference type="EMBL" id="QWY04388.1"/>
    </source>
</evidence>
<dbReference type="Pfam" id="PF00076">
    <property type="entry name" value="RRM_1"/>
    <property type="match status" value="2"/>
</dbReference>
<organism evidence="6">
    <name type="scientific">Owenia fusiformis</name>
    <name type="common">Polychaete worm</name>
    <dbReference type="NCBI Taxonomy" id="6347"/>
    <lineage>
        <taxon>Eukaryota</taxon>
        <taxon>Metazoa</taxon>
        <taxon>Spiralia</taxon>
        <taxon>Lophotrochozoa</taxon>
        <taxon>Annelida</taxon>
        <taxon>Polychaeta</taxon>
        <taxon>Sedentaria</taxon>
        <taxon>Canalipalpata</taxon>
        <taxon>Sabellida</taxon>
        <taxon>Oweniida</taxon>
        <taxon>Oweniidae</taxon>
        <taxon>Owenia</taxon>
    </lineage>
</organism>
<evidence type="ECO:0000256" key="2">
    <source>
        <dbReference type="ARBA" id="ARBA00022884"/>
    </source>
</evidence>
<evidence type="ECO:0000259" key="5">
    <source>
        <dbReference type="PROSITE" id="PS50102"/>
    </source>
</evidence>
<evidence type="ECO:0000256" key="1">
    <source>
        <dbReference type="ARBA" id="ARBA00022737"/>
    </source>
</evidence>
<sequence>MLIQQQPQPAQQFMERMPSPDGSEDRKLFIGMLNKQQAEEDVRTIFQPFGKIEECTILRDQNGNSKGCAFVKYSGHTEAQAAVNALHGSQTMPGASSSLVVKFADTEKERQLRRLQQMAGPLGVLSPFALTQYGAGSTAYGAYTQVPLVQQQAALMAAATQGGAAAGYIANPMATAALAAHMQQMSALTPNGLPGSAAMTPTTGELVNASSTMNGTPPTILSPTGTASFAVPVTNGEMGPAVYTNGVPQYTAQMTNGDPLQQAYSGMQQYAATYPTAYGPIPQALGNQAGVAIPTISAQKEGPDGCNLFIYHLPQEFGDPELAQMFMPFGSVISAKVYVDRATNQSKCFGFVSFDNPTSAQAAIQAMNGFQIGMKRLKVQLKRPKDANRPY</sequence>
<evidence type="ECO:0000256" key="3">
    <source>
        <dbReference type="PROSITE-ProRule" id="PRU00176"/>
    </source>
</evidence>
<dbReference type="PROSITE" id="PS50102">
    <property type="entry name" value="RRM"/>
    <property type="match status" value="2"/>
</dbReference>
<feature type="domain" description="RRM" evidence="5">
    <location>
        <begin position="306"/>
        <end position="384"/>
    </location>
</feature>
<dbReference type="CDD" id="cd12635">
    <property type="entry name" value="RRM2_CELF3_4_5_6"/>
    <property type="match status" value="1"/>
</dbReference>
<dbReference type="SUPFAM" id="SSF54928">
    <property type="entry name" value="RNA-binding domain, RBD"/>
    <property type="match status" value="1"/>
</dbReference>
<dbReference type="FunFam" id="3.30.70.330:FF:000060">
    <property type="entry name" value="CUGBP Elav-like family member 4"/>
    <property type="match status" value="1"/>
</dbReference>
<reference evidence="6" key="1">
    <citation type="journal article" date="2021" name="Evodevo">
        <title>Early embryogenesis and organogenesis in the annelid Owenia fusiformis.</title>
        <authorList>
            <person name="Carrillo-Baltodano A.M."/>
            <person name="Seudre O."/>
            <person name="Guynes K."/>
            <person name="Martin-Duran J.M."/>
        </authorList>
    </citation>
    <scope>NUCLEOTIDE SEQUENCE</scope>
</reference>